<comment type="caution">
    <text evidence="3">The sequence shown here is derived from an EMBL/GenBank/DDBJ whole genome shotgun (WGS) entry which is preliminary data.</text>
</comment>
<dbReference type="PANTHER" id="PTHR13743">
    <property type="entry name" value="BEIGE/BEACH-RELATED"/>
    <property type="match status" value="1"/>
</dbReference>
<organism evidence="3 4">
    <name type="scientific">Stentor coeruleus</name>
    <dbReference type="NCBI Taxonomy" id="5963"/>
    <lineage>
        <taxon>Eukaryota</taxon>
        <taxon>Sar</taxon>
        <taxon>Alveolata</taxon>
        <taxon>Ciliophora</taxon>
        <taxon>Postciliodesmatophora</taxon>
        <taxon>Heterotrichea</taxon>
        <taxon>Heterotrichida</taxon>
        <taxon>Stentoridae</taxon>
        <taxon>Stentor</taxon>
    </lineage>
</organism>
<dbReference type="InterPro" id="IPR011993">
    <property type="entry name" value="PH-like_dom_sf"/>
</dbReference>
<dbReference type="SUPFAM" id="SSF50729">
    <property type="entry name" value="PH domain-like"/>
    <property type="match status" value="1"/>
</dbReference>
<dbReference type="InterPro" id="IPR015943">
    <property type="entry name" value="WD40/YVTN_repeat-like_dom_sf"/>
</dbReference>
<accession>A0A1R2CYZ4</accession>
<dbReference type="PANTHER" id="PTHR13743:SF112">
    <property type="entry name" value="BEACH DOMAIN-CONTAINING PROTEIN"/>
    <property type="match status" value="1"/>
</dbReference>
<dbReference type="Proteomes" id="UP000187209">
    <property type="component" value="Unassembled WGS sequence"/>
</dbReference>
<dbReference type="InterPro" id="IPR036372">
    <property type="entry name" value="BEACH_dom_sf"/>
</dbReference>
<dbReference type="SUPFAM" id="SSF81837">
    <property type="entry name" value="BEACH domain"/>
    <property type="match status" value="1"/>
</dbReference>
<dbReference type="Pfam" id="PF02138">
    <property type="entry name" value="Beach"/>
    <property type="match status" value="1"/>
</dbReference>
<dbReference type="InterPro" id="IPR001680">
    <property type="entry name" value="WD40_rpt"/>
</dbReference>
<dbReference type="SMART" id="SM00320">
    <property type="entry name" value="WD40"/>
    <property type="match status" value="3"/>
</dbReference>
<evidence type="ECO:0000259" key="1">
    <source>
        <dbReference type="PROSITE" id="PS50197"/>
    </source>
</evidence>
<protein>
    <recommendedName>
        <fullName evidence="5">BEACH domain-containing protein</fullName>
    </recommendedName>
</protein>
<dbReference type="Gene3D" id="2.130.10.10">
    <property type="entry name" value="YVTN repeat-like/Quinoprotein amine dehydrogenase"/>
    <property type="match status" value="1"/>
</dbReference>
<dbReference type="Gene3D" id="1.10.1540.10">
    <property type="entry name" value="BEACH domain"/>
    <property type="match status" value="1"/>
</dbReference>
<sequence>MSKASLPKSLVSNESNDSAELWSEFYKTAKDQKSFINFVQCLEQKIINDMGSVVNLPKDIKKRLEKEAQDLISSLQNTNMLNEMLKPDNYSLFYVYVCILTKDAPKLKKKKSKQLIQSMQNLFTKFYNSLILQEPDPRLYRNFKLLFIRILELLTEKSEDKNRELICNSCFTLLECAHNLHPIYFELFIEDEEIARISSCSVLNNLLEKDLCYYALKALSKIPLHNKCQNVYKLEGVFQYFANILLKLENSESTYLLSLEKLILLFDVIFKVHENQTKACVIVLEHCWQYFISIFVWVCSRFIEFNSDEPNEDFRKDLRPIGRFFQGVFKLFFKLSYAETRMQSSEIIERLSVLLFNELFAELSSASFLRISPANTLQIQAYALLFLSEICKLSGKKVEEEKRINVMKDAGLIEFLLRKEVFIIDFGDNSLLNLANKAKRNWRIIWAYLSRNKDFIQAMINGIIDATIQNSTDLAYLIRIISWIPELEKDLNSFLRESMKQGLITKFIERIKEILPNLTDHKSSEMIFSLIGQLLSLSSLKDFEDSNLLKSLDNKLMLNNPIHNASCMNLVKKILLLNSSSNHRYYKEIIKKTYENSTLIKYLTILYETFEINSDCIYSFLNCSILLVFKSKINPELMKDSNNIQLLWEIIIKCIRKLFLSEHITNKNMEEIDFNTLAEYLSDERLKNYSNEIAEVCVEEVEFILYGTMSLRNSNKIKIPQAVPLIFQILTTNYNSEKFNLARERITHQFHKEIEIPYLAHYNAFDIILKYFSNSVDLELSEFFEKVISKVIPFHIPPQALSKLLNIIKSTRNRKKKLILMQAIEQAIFNSASKRSMINPTNYFYFTANGYIEHISQTSEGLVIGKVSILTWIRPYSLKNCIFFQMSGSKGLQISLEIIDQRLEVFVGGTRCKSFRELEIDEWTFLSISIRTKKSTLRNKAKISICINENYEDYPLISENKYDGKVFTSLIYGNNFEKTSGFEGKMSALFVMYKTFSELECKEFYKLSIQNNLLLSSSTLRSDEYKIFKDLKKSLIFEWQPNLKEPLWIYKGKSDDKSRRFNGVSIFESIKINGGIKIFLPLIDMEVQVEEEISAVTSIILKIFLYAQSGGIMSQEFIQFAGYVLVSVKLFPQLTESLIKIVTSLKDEKLRSNLLKILLQNESIENIQKSEKVKHLNSLLGYIKGTMECDRENLYVIYRHIRNLSIVDIQLAFESFLPTKMNDKNIEAVSYVLVQMYKDKSFDALEALLNIIPARIEGLVLEKHLEAGIIYLLDQTELPFQKQIIKVLSKDIEKISKYPYENNSEIERYLKIIQFLDHSLPAKNVDPEVIQNIFEVICIESLNKNFKINLLDIITNRIRYAENAHDLLFYTSLIEQHIEKLQPYITQSSFFPDWLINAISNSKNTNELLYLCNSTFLPMDQNLRLNKLKVLVTKVKDDHFLLRLLRKLTEDYCKSRLLLRADSFSEFISIIEDINPDLLLTQEYFEILEILISFGLEHSLLSMYTVSSELSSSKLKIISREFKENSSLKTIISLIFKAIIKNHQFAYLSLLEKILIKNNYFITARSDKKISNEDMIIIEIFYNLCDSYYKDENIWLENYIPKTCVLSKIETFVEGFTELDLRKFTEEKEGLKKTQNSIAYDLDERINYSVTSDASVGKRNLSADMSVKDMMKEVLRPEALYPAQLKKPNWIKYIHNFMHNFFLNTKKKFIKPLLSVSEDQQHHKASFSDYAGKIKSFTKLFDNDWLNNFNETRNLNTLHIGKKYKAYLRNLKRLKIILNSDYGKRFKVRPYFDNKNRYRLTKACRNENTNRTRRMPIARSPEKVFLRSFSMAYFESIIEKSDELCSPLMENNENEESEGEMTMVEEPEVQNDQVANPRIIECERITIKGSYFGSLELHGNHLVYTSEGKLKPEGKYPFSALDYTQLTKECKRIWESSEISEIICRRFMHQHTALEIFLKSGKSYYFNIFSSEVRKELFVSLKKWKDVIVIPVITAKIVKSYTKKWTENKLDNFGYLLALNKLASRSFHDLSQYPIFPWVVKDFTSDKIDINDPNIYRDFKWPIGAQDPVHRAELYSNYKQFQEDDITPFNYGSHYSSGGIVLHFLVRLEPYSTQAKLIQNNTFDVPDRLFISMTNAWNSCTSNNGDVKELIPELFDFPDFLFNTNKNQFGIRQNGQPVNDFEYPPWAKNSYDFIRKHRKLLESQYVTEELHNWIDLIFGYKQTGRDAADNLNIFFSVSYEEDFAKACSDGIDEFTRKGMIEQAYHFGQTPAKLFLKPHVQKKYTAIGKMSIFERYFLKVRMDDEKRIRKSARGIGEQEFKITVRIDEIGRIFALVSTSAYLLAVKWDSKSEKFFLLKIKWESQMELGQRYESTELEGFCIFSSENWLEYQSWKSTLPKIDIKLILDIGQCQFCIWEDKYLVSAFHTDHTFKFHSLKGELKKSVKYHCGLVTCVFSTTKTLFTGSLDSSVISWIGEDLNLKVWNIYLGHSCSIRQVQASEDLQIVLSLSASGTILMHDMRNAECLRKIAEPSASPARVMALSEMGIIAVACMEKELTFIYTINGSSWSDSRPGAEDVWCLQFDKTGEYLLTGSNKSIAFFDVFDGGNGLENLMYQSAENTVLAVCVSKDEESITFAINKENRTVINVLKMQNKSENLSTIKIIQQFA</sequence>
<dbReference type="GO" id="GO:0019901">
    <property type="term" value="F:protein kinase binding"/>
    <property type="evidence" value="ECO:0007669"/>
    <property type="project" value="TreeGrafter"/>
</dbReference>
<dbReference type="PROSITE" id="PS51783">
    <property type="entry name" value="PH_BEACH"/>
    <property type="match status" value="1"/>
</dbReference>
<dbReference type="InterPro" id="IPR000409">
    <property type="entry name" value="BEACH_dom"/>
</dbReference>
<dbReference type="CDD" id="cd06071">
    <property type="entry name" value="Beach"/>
    <property type="match status" value="1"/>
</dbReference>
<proteinExistence type="predicted"/>
<evidence type="ECO:0000313" key="3">
    <source>
        <dbReference type="EMBL" id="OMJ94211.1"/>
    </source>
</evidence>
<dbReference type="SMART" id="SM01026">
    <property type="entry name" value="Beach"/>
    <property type="match status" value="1"/>
</dbReference>
<dbReference type="GO" id="GO:0005829">
    <property type="term" value="C:cytosol"/>
    <property type="evidence" value="ECO:0007669"/>
    <property type="project" value="TreeGrafter"/>
</dbReference>
<name>A0A1R2CYZ4_9CILI</name>
<evidence type="ECO:0000259" key="2">
    <source>
        <dbReference type="PROSITE" id="PS51783"/>
    </source>
</evidence>
<dbReference type="InterPro" id="IPR036322">
    <property type="entry name" value="WD40_repeat_dom_sf"/>
</dbReference>
<dbReference type="GO" id="GO:0016020">
    <property type="term" value="C:membrane"/>
    <property type="evidence" value="ECO:0007669"/>
    <property type="project" value="TreeGrafter"/>
</dbReference>
<dbReference type="Gene3D" id="2.30.29.30">
    <property type="entry name" value="Pleckstrin-homology domain (PH domain)/Phosphotyrosine-binding domain (PTB)"/>
    <property type="match status" value="1"/>
</dbReference>
<feature type="domain" description="BEACH" evidence="1">
    <location>
        <begin position="1990"/>
        <end position="2281"/>
    </location>
</feature>
<dbReference type="SUPFAM" id="SSF50978">
    <property type="entry name" value="WD40 repeat-like"/>
    <property type="match status" value="1"/>
</dbReference>
<gene>
    <name evidence="3" type="ORF">SteCoe_2697</name>
</gene>
<dbReference type="InterPro" id="IPR013320">
    <property type="entry name" value="ConA-like_dom_sf"/>
</dbReference>
<dbReference type="PROSITE" id="PS50197">
    <property type="entry name" value="BEACH"/>
    <property type="match status" value="1"/>
</dbReference>
<feature type="domain" description="BEACH-type PH" evidence="2">
    <location>
        <begin position="1871"/>
        <end position="1982"/>
    </location>
</feature>
<dbReference type="InterPro" id="IPR023362">
    <property type="entry name" value="PH-BEACH_dom"/>
</dbReference>
<dbReference type="GO" id="GO:0008104">
    <property type="term" value="P:intracellular protein localization"/>
    <property type="evidence" value="ECO:0007669"/>
    <property type="project" value="TreeGrafter"/>
</dbReference>
<keyword evidence="4" id="KW-1185">Reference proteome</keyword>
<dbReference type="EMBL" id="MPUH01000030">
    <property type="protein sequence ID" value="OMJ94211.1"/>
    <property type="molecule type" value="Genomic_DNA"/>
</dbReference>
<evidence type="ECO:0000313" key="4">
    <source>
        <dbReference type="Proteomes" id="UP000187209"/>
    </source>
</evidence>
<dbReference type="Pfam" id="PF14844">
    <property type="entry name" value="PH_BEACH"/>
    <property type="match status" value="1"/>
</dbReference>
<dbReference type="SUPFAM" id="SSF49899">
    <property type="entry name" value="Concanavalin A-like lectins/glucanases"/>
    <property type="match status" value="1"/>
</dbReference>
<evidence type="ECO:0008006" key="5">
    <source>
        <dbReference type="Google" id="ProtNLM"/>
    </source>
</evidence>
<reference evidence="3 4" key="1">
    <citation type="submission" date="2016-11" db="EMBL/GenBank/DDBJ databases">
        <title>The macronuclear genome of Stentor coeruleus: a giant cell with tiny introns.</title>
        <authorList>
            <person name="Slabodnick M."/>
            <person name="Ruby J.G."/>
            <person name="Reiff S.B."/>
            <person name="Swart E.C."/>
            <person name="Gosai S."/>
            <person name="Prabakaran S."/>
            <person name="Witkowska E."/>
            <person name="Larue G.E."/>
            <person name="Fisher S."/>
            <person name="Freeman R.M."/>
            <person name="Gunawardena J."/>
            <person name="Chu W."/>
            <person name="Stover N.A."/>
            <person name="Gregory B.D."/>
            <person name="Nowacki M."/>
            <person name="Derisi J."/>
            <person name="Roy S.W."/>
            <person name="Marshall W.F."/>
            <person name="Sood P."/>
        </authorList>
    </citation>
    <scope>NUCLEOTIDE SEQUENCE [LARGE SCALE GENOMIC DNA]</scope>
    <source>
        <strain evidence="3">WM001</strain>
    </source>
</reference>
<dbReference type="Pfam" id="PF00400">
    <property type="entry name" value="WD40"/>
    <property type="match status" value="1"/>
</dbReference>
<dbReference type="InterPro" id="IPR050865">
    <property type="entry name" value="BEACH_Domain"/>
</dbReference>
<dbReference type="OrthoDB" id="26681at2759"/>